<name>A0ACC3A6P6_9EURO</name>
<reference evidence="1" key="1">
    <citation type="submission" date="2022-10" db="EMBL/GenBank/DDBJ databases">
        <title>Culturing micro-colonial fungi from biological soil crusts in the Mojave desert and describing Neophaeococcomyces mojavensis, and introducing the new genera and species Taxawa tesnikishii.</title>
        <authorList>
            <person name="Kurbessoian T."/>
            <person name="Stajich J.E."/>
        </authorList>
    </citation>
    <scope>NUCLEOTIDE SEQUENCE</scope>
    <source>
        <strain evidence="1">JES_112</strain>
    </source>
</reference>
<dbReference type="Proteomes" id="UP001172386">
    <property type="component" value="Unassembled WGS sequence"/>
</dbReference>
<protein>
    <submittedName>
        <fullName evidence="1">Uncharacterized protein</fullName>
    </submittedName>
</protein>
<sequence length="917" mass="101155">MRPSLVLKASHARTPLIKFLGKRTTPKSVDHTPQPHPASPTHQLPESFANYRQQAQQHGPLGGQQHNGKSKASQMSVNQALKATAVGGPMTYGAIGGTPGRKLGPIEAKEGEFFDRSELPRRFQRRPWTDEEMDAITSGGASLWLNSSPNQGLGSEKPLELFCFFKTASTSQPEALPRHILTEIDASSGQTIKTYALSTTSTESGSSQSDDASNPATKSNRRSFRLDGISLKSASATSKDHRPTPSDHRWTLFLTNFLSSYILVIQTYLSTLFLPTGYPHTVTPDYTPYQIYDSLQAFASSIAGLLSSRAVLQSLNVVDSSTSTASTATAATLLSIVQSTLSNLTTILFASHAAPRISADVKYYRFLADIVNDAAFVLDLLAPSLPPSLPDLIRSFSEINQSWKLLLAFTVCMVCCSYAVSYYVKGVNARWWQSPSLVPWAMSVIVVGLLWLDYGSHSWLLIGHAPSPRVVALCLSSVLRAVCGVAGGSSKAVLSAHFARNNPENIGDLNAKDSSQETVIGLIGMWFGGVVVSRVEGRMATWCWMIGLLGTHLWCNWKAVRSVRLRGLNRERAGLVCKEVVEQEPGWEKRIGIEEVGEKESVLGLWSAIDTKGCRIGVTVEELFSTISRSDMLKDGFGSLSGKSEAFSELLSMFQGEKYLMWFDRDTSNASVALKKDAQAADQMKAWVHVAMMQRLTKQEARQNGYSSIKDTLSQVNRSWDELCKVLASAARKQTLDDMDNVSQSQSASHTCPNHPMSNIHVNQILAADIETRFGEVSEVNRELRGLLRDQEPQELRSAVQQTIRALQEAAITLYEGSFTLRMSSDAGIEAEKCFTEDHVKVTHRLIRGIVDECEYIAHAIENPMFDSNGQEIKPEASYWQFQRLIRIFLARRNEGYYGRTPEAYDGSDIVLAVLRE</sequence>
<organism evidence="1 2">
    <name type="scientific">Neophaeococcomyces mojaviensis</name>
    <dbReference type="NCBI Taxonomy" id="3383035"/>
    <lineage>
        <taxon>Eukaryota</taxon>
        <taxon>Fungi</taxon>
        <taxon>Dikarya</taxon>
        <taxon>Ascomycota</taxon>
        <taxon>Pezizomycotina</taxon>
        <taxon>Eurotiomycetes</taxon>
        <taxon>Chaetothyriomycetidae</taxon>
        <taxon>Chaetothyriales</taxon>
        <taxon>Chaetothyriales incertae sedis</taxon>
        <taxon>Neophaeococcomyces</taxon>
    </lineage>
</organism>
<keyword evidence="2" id="KW-1185">Reference proteome</keyword>
<gene>
    <name evidence="1" type="ORF">H2198_005158</name>
</gene>
<dbReference type="EMBL" id="JAPDRQ010000082">
    <property type="protein sequence ID" value="KAJ9656196.1"/>
    <property type="molecule type" value="Genomic_DNA"/>
</dbReference>
<proteinExistence type="predicted"/>
<evidence type="ECO:0000313" key="1">
    <source>
        <dbReference type="EMBL" id="KAJ9656196.1"/>
    </source>
</evidence>
<evidence type="ECO:0000313" key="2">
    <source>
        <dbReference type="Proteomes" id="UP001172386"/>
    </source>
</evidence>
<comment type="caution">
    <text evidence="1">The sequence shown here is derived from an EMBL/GenBank/DDBJ whole genome shotgun (WGS) entry which is preliminary data.</text>
</comment>
<accession>A0ACC3A6P6</accession>
<feature type="non-terminal residue" evidence="1">
    <location>
        <position position="917"/>
    </location>
</feature>